<dbReference type="EMBL" id="CP021474">
    <property type="protein sequence ID" value="ARW20514.1"/>
    <property type="molecule type" value="Genomic_DNA"/>
</dbReference>
<evidence type="ECO:0000259" key="1">
    <source>
        <dbReference type="Pfam" id="PF00534"/>
    </source>
</evidence>
<evidence type="ECO:0000313" key="3">
    <source>
        <dbReference type="Proteomes" id="UP000196118"/>
    </source>
</evidence>
<dbReference type="EC" id="2.4.1.52" evidence="2"/>
<reference evidence="2 3" key="1">
    <citation type="submission" date="2017-05" db="EMBL/GenBank/DDBJ databases">
        <title>Genome sequence of Pediococcus pentosaceus strain SRCM100892.</title>
        <authorList>
            <person name="Cho S.H."/>
        </authorList>
    </citation>
    <scope>NUCLEOTIDE SEQUENCE [LARGE SCALE GENOMIC DNA]</scope>
    <source>
        <strain evidence="2 3">SRCM100892</strain>
    </source>
</reference>
<name>A0A1Y0VST2_PEDPE</name>
<dbReference type="InterPro" id="IPR001296">
    <property type="entry name" value="Glyco_trans_1"/>
</dbReference>
<protein>
    <submittedName>
        <fullName evidence="2">Poly(Glycerol-phosphate) alpha-glucosyltransferase</fullName>
        <ecNumber evidence="2">2.4.1.52</ecNumber>
    </submittedName>
</protein>
<dbReference type="PANTHER" id="PTHR12526">
    <property type="entry name" value="GLYCOSYLTRANSFERASE"/>
    <property type="match status" value="1"/>
</dbReference>
<dbReference type="SUPFAM" id="SSF53756">
    <property type="entry name" value="UDP-Glycosyltransferase/glycogen phosphorylase"/>
    <property type="match status" value="1"/>
</dbReference>
<sequence>MKYFVSRSIYTFNSGVEQSQANRTLLFNASGDQARYVTRDYNRLWVRDAERVNLNSTNVLNMYDFFQGTSAVERVQLPVREFKQLALNEYQLVEHGADYSTVDHAGRQLARINIMPGTVGLVGDIEYYDRFETVVSRENFDWRGFKSSIDYFHPDGSLGVRRFLNLAGEVVLENAYMNVEGQLQPTMWKLVNYHGKNYRFDTEDQLFLFFLNEVTQQTTDNVVVSDHRELDYVIADVENATSKWVALHGSHVDQGGTPFAAYSIALQIRAQDFDGIIVPTQEQQLELKEQFPELNVQVAPDVAISPELINSKPVWLRDRIAGRIIFSGRLEADKRPMEALKAFFKVLEQFPDASLEFRGYTNDQNLLNEMKNLVEQRGVQAQVIFGNYLTDNEIQSFYNRAQVIVNTSVSEAAGMNLIEAMAHGVPVVSFDTKYGLHSLIEKDKNGYIVTNGDYAQMARRIQKILSDDVLWAQLSQGAYAKAQEYRFDEVYQKWHAILK</sequence>
<dbReference type="Pfam" id="PF00534">
    <property type="entry name" value="Glycos_transf_1"/>
    <property type="match status" value="1"/>
</dbReference>
<keyword evidence="2" id="KW-0808">Transferase</keyword>
<dbReference type="Gene3D" id="3.40.50.2000">
    <property type="entry name" value="Glycogen Phosphorylase B"/>
    <property type="match status" value="3"/>
</dbReference>
<dbReference type="GO" id="GO:0047265">
    <property type="term" value="F:poly(glycerol-phosphate) alpha-glucosyltransferase activity"/>
    <property type="evidence" value="ECO:0007669"/>
    <property type="project" value="UniProtKB-EC"/>
</dbReference>
<feature type="domain" description="Glycosyl transferase family 1" evidence="1">
    <location>
        <begin position="324"/>
        <end position="479"/>
    </location>
</feature>
<keyword evidence="2" id="KW-0328">Glycosyltransferase</keyword>
<accession>A0A1Y0VST2</accession>
<evidence type="ECO:0000313" key="2">
    <source>
        <dbReference type="EMBL" id="ARW20514.1"/>
    </source>
</evidence>
<proteinExistence type="predicted"/>
<gene>
    <name evidence="2" type="primary">tagE</name>
    <name evidence="2" type="ORF">S100892_01975</name>
</gene>
<organism evidence="2 3">
    <name type="scientific">Pediococcus pentosaceus</name>
    <dbReference type="NCBI Taxonomy" id="1255"/>
    <lineage>
        <taxon>Bacteria</taxon>
        <taxon>Bacillati</taxon>
        <taxon>Bacillota</taxon>
        <taxon>Bacilli</taxon>
        <taxon>Lactobacillales</taxon>
        <taxon>Lactobacillaceae</taxon>
        <taxon>Pediococcus</taxon>
    </lineage>
</organism>
<dbReference type="Proteomes" id="UP000196118">
    <property type="component" value="Chromosome"/>
</dbReference>
<dbReference type="AlphaFoldDB" id="A0A1Y0VST2"/>
<dbReference type="PANTHER" id="PTHR12526:SF630">
    <property type="entry name" value="GLYCOSYLTRANSFERASE"/>
    <property type="match status" value="1"/>
</dbReference>